<proteinExistence type="predicted"/>
<feature type="region of interest" description="Disordered" evidence="1">
    <location>
        <begin position="205"/>
        <end position="233"/>
    </location>
</feature>
<gene>
    <name evidence="2" type="ORF">HKK74_15715</name>
</gene>
<name>A0ABR7LQ10_9ACTN</name>
<organism evidence="2 3">
    <name type="scientific">Actinomadura alba</name>
    <dbReference type="NCBI Taxonomy" id="406431"/>
    <lineage>
        <taxon>Bacteria</taxon>
        <taxon>Bacillati</taxon>
        <taxon>Actinomycetota</taxon>
        <taxon>Actinomycetes</taxon>
        <taxon>Streptosporangiales</taxon>
        <taxon>Thermomonosporaceae</taxon>
        <taxon>Actinomadura</taxon>
    </lineage>
</organism>
<accession>A0ABR7LQ10</accession>
<evidence type="ECO:0000313" key="3">
    <source>
        <dbReference type="Proteomes" id="UP000805614"/>
    </source>
</evidence>
<keyword evidence="3" id="KW-1185">Reference proteome</keyword>
<sequence>MTEWVIWRQDDGGNEYRMSVHHDRIEALARVLALEAGPVHKQMYWVAGPPGPVCRTDRDLYVRLVGAGRRMVAAGRTLDEFLRAWWLVGRPMAARPRLEPDAVAAMITAATVIDPPPLRAAWRTASYESTPVPADHSGWEQVVLSQIADLADLADEAGVGGAVPADTPASGANVPRPPGVVRATGVRWYNLDPQAYLECGAASSLRGREGADGSSSGAPGSIAPPTARAEPGERLPDALSWADLVRLSHCGQGEPGL</sequence>
<reference evidence="2 3" key="1">
    <citation type="submission" date="2020-06" db="EMBL/GenBank/DDBJ databases">
        <title>Actinomadura xiongansis sp. nov., isolated from soil of Baiyangdian.</title>
        <authorList>
            <person name="Zhang X."/>
        </authorList>
    </citation>
    <scope>NUCLEOTIDE SEQUENCE [LARGE SCALE GENOMIC DNA]</scope>
    <source>
        <strain evidence="2 3">HBUM206468</strain>
    </source>
</reference>
<protein>
    <submittedName>
        <fullName evidence="2">Uncharacterized protein</fullName>
    </submittedName>
</protein>
<dbReference type="EMBL" id="JABVEC010000010">
    <property type="protein sequence ID" value="MBC6466937.1"/>
    <property type="molecule type" value="Genomic_DNA"/>
</dbReference>
<dbReference type="Proteomes" id="UP000805614">
    <property type="component" value="Unassembled WGS sequence"/>
</dbReference>
<feature type="compositionally biased region" description="Low complexity" evidence="1">
    <location>
        <begin position="212"/>
        <end position="227"/>
    </location>
</feature>
<evidence type="ECO:0000256" key="1">
    <source>
        <dbReference type="SAM" id="MobiDB-lite"/>
    </source>
</evidence>
<evidence type="ECO:0000313" key="2">
    <source>
        <dbReference type="EMBL" id="MBC6466937.1"/>
    </source>
</evidence>
<comment type="caution">
    <text evidence="2">The sequence shown here is derived from an EMBL/GenBank/DDBJ whole genome shotgun (WGS) entry which is preliminary data.</text>
</comment>
<dbReference type="RefSeq" id="WP_187243946.1">
    <property type="nucleotide sequence ID" value="NZ_BAAAOK010000027.1"/>
</dbReference>